<keyword evidence="4" id="KW-0238">DNA-binding</keyword>
<accession>A0A9P6W0B7</accession>
<dbReference type="InterPro" id="IPR036864">
    <property type="entry name" value="Zn2-C6_fun-type_DNA-bd_sf"/>
</dbReference>
<dbReference type="GO" id="GO:0003677">
    <property type="term" value="F:DNA binding"/>
    <property type="evidence" value="ECO:0007669"/>
    <property type="project" value="UniProtKB-KW"/>
</dbReference>
<sequence>MLFRDKEEYIKKKKVKMPGINKPQQDKKMKQACDECHKRRVRCNYNILTQQCQSCVKLGINCKFLRKPLKRGPNTGSRKDRKNLINVSLPPSPRDSRRSSTSSRSNSIIDVVQTNSNMIPLIEKLYRIQAVQNWIPLIPFEMNEIIQMSQNIKNSSLQQLFQKIIQIAIGEIIENDTNGLLLNISSIVGTIQTSDEITIFLSCLLLIQCFKPNKIILAMSIGIWSDLQTKVNDITSHRIEYCLNVIDLLCCPINESLMNRPIMGYTQKYFSTIGSLQTIENMNFFEQLREQQLQSNNSKIILSVLPCHNALFNSYKTLVMHKYEFIEPINNKLATTQEIIPSLTQLLEEIKQLLHKLSNPGHKMWFEWVAIEETRRDIQALRDIPSHLLKGLMSTNNSPHCNNTIIDAQIIYVTQAMNDLVECTGLLGALLGGNIMTTSNNSNVPVIKLPQSPTSSRASVLEINHIINHEQTLLPQSIIRRLSNTSYAAY</sequence>
<dbReference type="Gene3D" id="4.10.240.10">
    <property type="entry name" value="Zn(2)-C6 fungal-type DNA-binding domain"/>
    <property type="match status" value="1"/>
</dbReference>
<dbReference type="Pfam" id="PF00172">
    <property type="entry name" value="Zn_clus"/>
    <property type="match status" value="1"/>
</dbReference>
<evidence type="ECO:0000259" key="8">
    <source>
        <dbReference type="PROSITE" id="PS50048"/>
    </source>
</evidence>
<dbReference type="PANTHER" id="PTHR31668">
    <property type="entry name" value="GLUCOSE TRANSPORT TRANSCRIPTION REGULATOR RGT1-RELATED-RELATED"/>
    <property type="match status" value="1"/>
</dbReference>
<name>A0A9P6W0B7_MAUEX</name>
<dbReference type="AlphaFoldDB" id="A0A9P6W0B7"/>
<evidence type="ECO:0000256" key="6">
    <source>
        <dbReference type="ARBA" id="ARBA00023242"/>
    </source>
</evidence>
<organism evidence="9 10">
    <name type="scientific">Maudiozyma exigua</name>
    <name type="common">Yeast</name>
    <name type="synonym">Kazachstania exigua</name>
    <dbReference type="NCBI Taxonomy" id="34358"/>
    <lineage>
        <taxon>Eukaryota</taxon>
        <taxon>Fungi</taxon>
        <taxon>Dikarya</taxon>
        <taxon>Ascomycota</taxon>
        <taxon>Saccharomycotina</taxon>
        <taxon>Saccharomycetes</taxon>
        <taxon>Saccharomycetales</taxon>
        <taxon>Saccharomycetaceae</taxon>
        <taxon>Maudiozyma</taxon>
    </lineage>
</organism>
<evidence type="ECO:0000313" key="9">
    <source>
        <dbReference type="EMBL" id="KAG0658690.1"/>
    </source>
</evidence>
<dbReference type="InterPro" id="IPR050797">
    <property type="entry name" value="Carb_Metab_Trans_Reg"/>
</dbReference>
<dbReference type="GO" id="GO:0000981">
    <property type="term" value="F:DNA-binding transcription factor activity, RNA polymerase II-specific"/>
    <property type="evidence" value="ECO:0007669"/>
    <property type="project" value="InterPro"/>
</dbReference>
<keyword evidence="3" id="KW-0805">Transcription regulation</keyword>
<evidence type="ECO:0000256" key="5">
    <source>
        <dbReference type="ARBA" id="ARBA00023163"/>
    </source>
</evidence>
<dbReference type="GO" id="GO:0008270">
    <property type="term" value="F:zinc ion binding"/>
    <property type="evidence" value="ECO:0007669"/>
    <property type="project" value="InterPro"/>
</dbReference>
<dbReference type="Proteomes" id="UP000750334">
    <property type="component" value="Unassembled WGS sequence"/>
</dbReference>
<evidence type="ECO:0000256" key="1">
    <source>
        <dbReference type="ARBA" id="ARBA00022723"/>
    </source>
</evidence>
<keyword evidence="1" id="KW-0479">Metal-binding</keyword>
<protein>
    <recommendedName>
        <fullName evidence="8">Zn(2)-C6 fungal-type domain-containing protein</fullName>
    </recommendedName>
</protein>
<evidence type="ECO:0000256" key="7">
    <source>
        <dbReference type="SAM" id="MobiDB-lite"/>
    </source>
</evidence>
<proteinExistence type="predicted"/>
<keyword evidence="2" id="KW-0862">Zinc</keyword>
<keyword evidence="5" id="KW-0804">Transcription</keyword>
<evidence type="ECO:0000256" key="4">
    <source>
        <dbReference type="ARBA" id="ARBA00023125"/>
    </source>
</evidence>
<dbReference type="SUPFAM" id="SSF57701">
    <property type="entry name" value="Zn2/Cys6 DNA-binding domain"/>
    <property type="match status" value="1"/>
</dbReference>
<keyword evidence="10" id="KW-1185">Reference proteome</keyword>
<evidence type="ECO:0000256" key="2">
    <source>
        <dbReference type="ARBA" id="ARBA00022833"/>
    </source>
</evidence>
<dbReference type="PROSITE" id="PS50048">
    <property type="entry name" value="ZN2_CY6_FUNGAL_2"/>
    <property type="match status" value="1"/>
</dbReference>
<dbReference type="InterPro" id="IPR001138">
    <property type="entry name" value="Zn2Cys6_DnaBD"/>
</dbReference>
<dbReference type="SMART" id="SM00066">
    <property type="entry name" value="GAL4"/>
    <property type="match status" value="1"/>
</dbReference>
<dbReference type="PROSITE" id="PS00463">
    <property type="entry name" value="ZN2_CY6_FUNGAL_1"/>
    <property type="match status" value="1"/>
</dbReference>
<evidence type="ECO:0000313" key="10">
    <source>
        <dbReference type="Proteomes" id="UP000750334"/>
    </source>
</evidence>
<dbReference type="CDD" id="cd00067">
    <property type="entry name" value="GAL4"/>
    <property type="match status" value="1"/>
</dbReference>
<evidence type="ECO:0000256" key="3">
    <source>
        <dbReference type="ARBA" id="ARBA00023015"/>
    </source>
</evidence>
<comment type="caution">
    <text evidence="9">The sequence shown here is derived from an EMBL/GenBank/DDBJ whole genome shotgun (WGS) entry which is preliminary data.</text>
</comment>
<feature type="region of interest" description="Disordered" evidence="7">
    <location>
        <begin position="69"/>
        <end position="107"/>
    </location>
</feature>
<keyword evidence="6" id="KW-0539">Nucleus</keyword>
<reference evidence="9 10" key="1">
    <citation type="submission" date="2020-11" db="EMBL/GenBank/DDBJ databases">
        <title>Kefir isolates.</title>
        <authorList>
            <person name="Marcisauskas S."/>
            <person name="Kim Y."/>
            <person name="Blasche S."/>
        </authorList>
    </citation>
    <scope>NUCLEOTIDE SEQUENCE [LARGE SCALE GENOMIC DNA]</scope>
    <source>
        <strain evidence="9 10">OG2</strain>
    </source>
</reference>
<gene>
    <name evidence="9" type="ORF">C6P45_002079</name>
</gene>
<dbReference type="OrthoDB" id="5426978at2759"/>
<feature type="domain" description="Zn(2)-C6 fungal-type" evidence="8">
    <location>
        <begin position="32"/>
        <end position="64"/>
    </location>
</feature>
<dbReference type="EMBL" id="PUHR01000206">
    <property type="protein sequence ID" value="KAG0658690.1"/>
    <property type="molecule type" value="Genomic_DNA"/>
</dbReference>